<dbReference type="EMBL" id="JBGBPQ010000009">
    <property type="protein sequence ID" value="KAL1520243.1"/>
    <property type="molecule type" value="Genomic_DNA"/>
</dbReference>
<comment type="caution">
    <text evidence="1">The sequence shown here is derived from an EMBL/GenBank/DDBJ whole genome shotgun (WGS) entry which is preliminary data.</text>
</comment>
<dbReference type="Proteomes" id="UP001515480">
    <property type="component" value="Unassembled WGS sequence"/>
</dbReference>
<organism evidence="1 2">
    <name type="scientific">Prymnesium parvum</name>
    <name type="common">Toxic golden alga</name>
    <dbReference type="NCBI Taxonomy" id="97485"/>
    <lineage>
        <taxon>Eukaryota</taxon>
        <taxon>Haptista</taxon>
        <taxon>Haptophyta</taxon>
        <taxon>Prymnesiophyceae</taxon>
        <taxon>Prymnesiales</taxon>
        <taxon>Prymnesiaceae</taxon>
        <taxon>Prymnesium</taxon>
    </lineage>
</organism>
<evidence type="ECO:0000313" key="2">
    <source>
        <dbReference type="Proteomes" id="UP001515480"/>
    </source>
</evidence>
<proteinExistence type="predicted"/>
<protein>
    <submittedName>
        <fullName evidence="1">Uncharacterized protein</fullName>
    </submittedName>
</protein>
<sequence>MRTRRKQMVLQVHCPEIVFIELLKPLQTGDAKDLEWIEEGKTLKAAARRGEKTNLISRQVTGGNVIMNLKVPKNERAMPQLTMKYSVATMMDKNGHVI</sequence>
<name>A0AB34JH21_PRYPA</name>
<keyword evidence="2" id="KW-1185">Reference proteome</keyword>
<evidence type="ECO:0000313" key="1">
    <source>
        <dbReference type="EMBL" id="KAL1520243.1"/>
    </source>
</evidence>
<gene>
    <name evidence="1" type="ORF">AB1Y20_023713</name>
</gene>
<accession>A0AB34JH21</accession>
<reference evidence="1 2" key="1">
    <citation type="journal article" date="2024" name="Science">
        <title>Giant polyketide synthase enzymes in the biosynthesis of giant marine polyether toxins.</title>
        <authorList>
            <person name="Fallon T.R."/>
            <person name="Shende V.V."/>
            <person name="Wierzbicki I.H."/>
            <person name="Pendleton A.L."/>
            <person name="Watervoot N.F."/>
            <person name="Auber R.P."/>
            <person name="Gonzalez D.J."/>
            <person name="Wisecaver J.H."/>
            <person name="Moore B.S."/>
        </authorList>
    </citation>
    <scope>NUCLEOTIDE SEQUENCE [LARGE SCALE GENOMIC DNA]</scope>
    <source>
        <strain evidence="1 2">12B1</strain>
    </source>
</reference>
<dbReference type="AlphaFoldDB" id="A0AB34JH21"/>